<evidence type="ECO:0000256" key="1">
    <source>
        <dbReference type="SAM" id="MobiDB-lite"/>
    </source>
</evidence>
<protein>
    <submittedName>
        <fullName evidence="2">Uncharacterized protein</fullName>
    </submittedName>
</protein>
<dbReference type="GO" id="GO:0062101">
    <property type="term" value="F:peptidyl-aspartic acid 3-dioxygenase activity"/>
    <property type="evidence" value="ECO:0007669"/>
    <property type="project" value="InterPro"/>
</dbReference>
<dbReference type="EMBL" id="JACHFQ010000004">
    <property type="protein sequence ID" value="MBB5226101.1"/>
    <property type="molecule type" value="Genomic_DNA"/>
</dbReference>
<evidence type="ECO:0000313" key="2">
    <source>
        <dbReference type="EMBL" id="MBB5226101.1"/>
    </source>
</evidence>
<feature type="region of interest" description="Disordered" evidence="1">
    <location>
        <begin position="1045"/>
        <end position="1066"/>
    </location>
</feature>
<feature type="region of interest" description="Disordered" evidence="1">
    <location>
        <begin position="511"/>
        <end position="807"/>
    </location>
</feature>
<feature type="compositionally biased region" description="Acidic residues" evidence="1">
    <location>
        <begin position="1045"/>
        <end position="1065"/>
    </location>
</feature>
<gene>
    <name evidence="2" type="ORF">HNP76_001469</name>
</gene>
<name>A0A7W8G9B3_9SPIR</name>
<keyword evidence="3" id="KW-1185">Reference proteome</keyword>
<dbReference type="PANTHER" id="PTHR12366:SF29">
    <property type="entry name" value="ASPARTYL BETA-HYDROXYLASE, ISOFORM L"/>
    <property type="match status" value="1"/>
</dbReference>
<dbReference type="InterPro" id="IPR039038">
    <property type="entry name" value="ASPH"/>
</dbReference>
<dbReference type="RefSeq" id="WP_184659049.1">
    <property type="nucleotide sequence ID" value="NZ_CP031518.1"/>
</dbReference>
<evidence type="ECO:0000313" key="3">
    <source>
        <dbReference type="Proteomes" id="UP000518887"/>
    </source>
</evidence>
<accession>A0A7W8G9B3</accession>
<reference evidence="2 3" key="1">
    <citation type="submission" date="2020-08" db="EMBL/GenBank/DDBJ databases">
        <title>Genomic Encyclopedia of Type Strains, Phase IV (KMG-IV): sequencing the most valuable type-strain genomes for metagenomic binning, comparative biology and taxonomic classification.</title>
        <authorList>
            <person name="Goeker M."/>
        </authorList>
    </citation>
    <scope>NUCLEOTIDE SEQUENCE [LARGE SCALE GENOMIC DNA]</scope>
    <source>
        <strain evidence="2 3">DSM 103462</strain>
    </source>
</reference>
<organism evidence="2 3">
    <name type="scientific">Treponema ruminis</name>
    <dbReference type="NCBI Taxonomy" id="744515"/>
    <lineage>
        <taxon>Bacteria</taxon>
        <taxon>Pseudomonadati</taxon>
        <taxon>Spirochaetota</taxon>
        <taxon>Spirochaetia</taxon>
        <taxon>Spirochaetales</taxon>
        <taxon>Treponemataceae</taxon>
        <taxon>Treponema</taxon>
    </lineage>
</organism>
<feature type="compositionally biased region" description="Acidic residues" evidence="1">
    <location>
        <begin position="511"/>
        <end position="767"/>
    </location>
</feature>
<dbReference type="AlphaFoldDB" id="A0A7W8G9B3"/>
<dbReference type="Proteomes" id="UP000518887">
    <property type="component" value="Unassembled WGS sequence"/>
</dbReference>
<proteinExistence type="predicted"/>
<dbReference type="PANTHER" id="PTHR12366">
    <property type="entry name" value="ASPARTYL/ASPARAGINYL BETA-HYDROXYLASE"/>
    <property type="match status" value="1"/>
</dbReference>
<comment type="caution">
    <text evidence="2">The sequence shown here is derived from an EMBL/GenBank/DDBJ whole genome shotgun (WGS) entry which is preliminary data.</text>
</comment>
<feature type="compositionally biased region" description="Basic and acidic residues" evidence="1">
    <location>
        <begin position="784"/>
        <end position="795"/>
    </location>
</feature>
<sequence>MSSGQKVAFSLLISVLAFCAFTVVAFSGLFDILEVNFYQPIVQEIKQKKIEEIAAAQNEYFETLMKRFDAFSLAPSVKTYMDSHPSDASAKNRETLRSQLVTSTPALTGIRIIGENGRNLFYSTFPSDKISGSKGISYRNYDTSGEIDYDSVSSRKLADGSSPADKKCRIIKDGNASQIIFSFPFYNSENEYSGSILFYCDPVNFSHFLYNRNLIDIKGFASLLTELPQAGKTFAGFGGFVFGLPNYGQSSIRQEILKKWRAGGENFWKINADDNSDSNILDESKNNSLCAFSYKSPREDLGFITFLYDESELKFPPYIRILLLATAFVTLYLAIFLILSFKHDDIVVIRDKIRRYENEFFISYQKMGDEKSEAYLAEQKPVLERRILKSLGKKGEKHAAEFKSIFESYWQEMLASFGENPLRAIGGAMPAAAIDADELKKIVRSSLEDILENGKIQINAVQVKEASHEAASQPKNISNEQLAISKDEAAEPEELEEVEALDDVEEIESVEEIEDAESVEEVAEAEDVEELSDVEEVADAEPAEPEELDEVEALDEVEDVESVEEIEDAEAVEDVEDVESVEEIEDAESVEEVAEAEPAEPEELEDVEALDDAEEAESVEEIEEAEVVEEVSEAEDVEELSDVEEVTDAEPDEPEELEDVETLDEVEEIEDAEAVEEVEDAESVEEIPEAEDVEELSDVEEVADAEPDEPEELEDVETLDEVEDVESVEEIEEAEALEDLDEAEPAELDDAEEVEALEEVPETEAADTEARISEELEPITDFNEELRFGDGRSEIDDSTPTKFSTVTEEDLKHKFEEELEMLPEVSEKEERDVDMAKTLAALPERAPRWTDNDDVELDSSGLSRKLSASEMHDIEKLKEVALAIDASDNELEELEVFDPTQKKDDTETLDADFYLPHLMDNNVDPDDDIYKDESLLEKIEFGVPTSEIFFEETDDSVADNFVAAPVDYSFLDEDDSDEKMYEEEAQTDITESGHFFENVELLNLEKRAEENADDSAELLEELEADELEAEEVEAEAIELEELEAEELEPEEIEAEELEPETLEEVADQKNEKIDEINEEFLNDSDENADNQDYPAIEELDDDSDVEDLEELEKNMPFMFTQFASNSNTQLAELVDIPDAIVQDSDGTFHVTEMPKSDSRISLNMEFKRLVDSILY</sequence>